<feature type="compositionally biased region" description="Acidic residues" evidence="1">
    <location>
        <begin position="79"/>
        <end position="90"/>
    </location>
</feature>
<evidence type="ECO:0000313" key="3">
    <source>
        <dbReference type="Proteomes" id="UP000054477"/>
    </source>
</evidence>
<reference evidence="2 3" key="1">
    <citation type="submission" date="2014-04" db="EMBL/GenBank/DDBJ databases">
        <authorList>
            <consortium name="DOE Joint Genome Institute"/>
            <person name="Kuo A."/>
            <person name="Kohler A."/>
            <person name="Nagy L.G."/>
            <person name="Floudas D."/>
            <person name="Copeland A."/>
            <person name="Barry K.W."/>
            <person name="Cichocki N."/>
            <person name="Veneault-Fourrey C."/>
            <person name="LaButti K."/>
            <person name="Lindquist E.A."/>
            <person name="Lipzen A."/>
            <person name="Lundell T."/>
            <person name="Morin E."/>
            <person name="Murat C."/>
            <person name="Sun H."/>
            <person name="Tunlid A."/>
            <person name="Henrissat B."/>
            <person name="Grigoriev I.V."/>
            <person name="Hibbett D.S."/>
            <person name="Martin F."/>
            <person name="Nordberg H.P."/>
            <person name="Cantor M.N."/>
            <person name="Hua S.X."/>
        </authorList>
    </citation>
    <scope>NUCLEOTIDE SEQUENCE [LARGE SCALE GENOMIC DNA]</scope>
    <source>
        <strain evidence="2 3">LaAM-08-1</strain>
    </source>
</reference>
<protein>
    <submittedName>
        <fullName evidence="2">Unplaced genomic scaffold K443scaffold_185, whole genome shotgun sequence</fullName>
    </submittedName>
</protein>
<name>A0A0C9WKL3_9AGAR</name>
<dbReference type="EMBL" id="KN838720">
    <property type="protein sequence ID" value="KIJ96459.1"/>
    <property type="molecule type" value="Genomic_DNA"/>
</dbReference>
<feature type="compositionally biased region" description="Acidic residues" evidence="1">
    <location>
        <begin position="38"/>
        <end position="70"/>
    </location>
</feature>
<evidence type="ECO:0000256" key="1">
    <source>
        <dbReference type="SAM" id="MobiDB-lite"/>
    </source>
</evidence>
<evidence type="ECO:0000313" key="2">
    <source>
        <dbReference type="EMBL" id="KIJ96459.1"/>
    </source>
</evidence>
<reference evidence="3" key="2">
    <citation type="submission" date="2015-01" db="EMBL/GenBank/DDBJ databases">
        <title>Evolutionary Origins and Diversification of the Mycorrhizal Mutualists.</title>
        <authorList>
            <consortium name="DOE Joint Genome Institute"/>
            <consortium name="Mycorrhizal Genomics Consortium"/>
            <person name="Kohler A."/>
            <person name="Kuo A."/>
            <person name="Nagy L.G."/>
            <person name="Floudas D."/>
            <person name="Copeland A."/>
            <person name="Barry K.W."/>
            <person name="Cichocki N."/>
            <person name="Veneault-Fourrey C."/>
            <person name="LaButti K."/>
            <person name="Lindquist E.A."/>
            <person name="Lipzen A."/>
            <person name="Lundell T."/>
            <person name="Morin E."/>
            <person name="Murat C."/>
            <person name="Riley R."/>
            <person name="Ohm R."/>
            <person name="Sun H."/>
            <person name="Tunlid A."/>
            <person name="Henrissat B."/>
            <person name="Grigoriev I.V."/>
            <person name="Hibbett D.S."/>
            <person name="Martin F."/>
        </authorList>
    </citation>
    <scope>NUCLEOTIDE SEQUENCE [LARGE SCALE GENOMIC DNA]</scope>
    <source>
        <strain evidence="3">LaAM-08-1</strain>
    </source>
</reference>
<organism evidence="2 3">
    <name type="scientific">Laccaria amethystina LaAM-08-1</name>
    <dbReference type="NCBI Taxonomy" id="1095629"/>
    <lineage>
        <taxon>Eukaryota</taxon>
        <taxon>Fungi</taxon>
        <taxon>Dikarya</taxon>
        <taxon>Basidiomycota</taxon>
        <taxon>Agaricomycotina</taxon>
        <taxon>Agaricomycetes</taxon>
        <taxon>Agaricomycetidae</taxon>
        <taxon>Agaricales</taxon>
        <taxon>Agaricineae</taxon>
        <taxon>Hydnangiaceae</taxon>
        <taxon>Laccaria</taxon>
    </lineage>
</organism>
<feature type="region of interest" description="Disordered" evidence="1">
    <location>
        <begin position="1"/>
        <end position="121"/>
    </location>
</feature>
<dbReference type="HOGENOM" id="CLU_1777756_0_0_1"/>
<dbReference type="AlphaFoldDB" id="A0A0C9WKL3"/>
<dbReference type="Proteomes" id="UP000054477">
    <property type="component" value="Unassembled WGS sequence"/>
</dbReference>
<accession>A0A0C9WKL3</accession>
<sequence>MHKSTHTILKTARAQQVQPESEEEDPATAAVRVTSANDTEDIYVDEEEEAALMGREEEEESDEDGEEEEVDKNHGDKGEQDDEEDGDEDNKPEIAQVLPQKRKQGKDAKKPTKHVNRHELEEAVETHKITYNIAIFSWAELARQPS</sequence>
<proteinExistence type="predicted"/>
<gene>
    <name evidence="2" type="ORF">K443DRAFT_10610</name>
</gene>
<keyword evidence="3" id="KW-1185">Reference proteome</keyword>